<organism evidence="2">
    <name type="scientific">Thermosulfurimonas dismutans</name>
    <dbReference type="NCBI Taxonomy" id="999894"/>
    <lineage>
        <taxon>Bacteria</taxon>
        <taxon>Pseudomonadati</taxon>
        <taxon>Thermodesulfobacteriota</taxon>
        <taxon>Thermodesulfobacteria</taxon>
        <taxon>Thermodesulfobacteriales</taxon>
        <taxon>Thermodesulfobacteriaceae</taxon>
        <taxon>Thermosulfurimonas</taxon>
    </lineage>
</organism>
<dbReference type="Pfam" id="PF01207">
    <property type="entry name" value="Dus"/>
    <property type="match status" value="1"/>
</dbReference>
<reference evidence="2" key="1">
    <citation type="journal article" date="2020" name="mSystems">
        <title>Genome- and Community-Level Interaction Insights into Carbon Utilization and Element Cycling Functions of Hydrothermarchaeota in Hydrothermal Sediment.</title>
        <authorList>
            <person name="Zhou Z."/>
            <person name="Liu Y."/>
            <person name="Xu W."/>
            <person name="Pan J."/>
            <person name="Luo Z.H."/>
            <person name="Li M."/>
        </authorList>
    </citation>
    <scope>NUCLEOTIDE SEQUENCE [LARGE SCALE GENOMIC DNA]</scope>
    <source>
        <strain evidence="2">HyVt-483</strain>
    </source>
</reference>
<name>A0A7C3CML0_9BACT</name>
<dbReference type="EMBL" id="DRMH01000139">
    <property type="protein sequence ID" value="HFC98792.1"/>
    <property type="molecule type" value="Genomic_DNA"/>
</dbReference>
<dbReference type="Proteomes" id="UP000886043">
    <property type="component" value="Unassembled WGS sequence"/>
</dbReference>
<comment type="caution">
    <text evidence="2">The sequence shown here is derived from an EMBL/GenBank/DDBJ whole genome shotgun (WGS) entry which is preliminary data.</text>
</comment>
<dbReference type="Gene3D" id="3.20.20.70">
    <property type="entry name" value="Aldolase class I"/>
    <property type="match status" value="1"/>
</dbReference>
<dbReference type="InterPro" id="IPR035587">
    <property type="entry name" value="DUS-like_FMN-bd"/>
</dbReference>
<dbReference type="AlphaFoldDB" id="A0A7C3CML0"/>
<dbReference type="InterPro" id="IPR013785">
    <property type="entry name" value="Aldolase_TIM"/>
</dbReference>
<proteinExistence type="predicted"/>
<evidence type="ECO:0000259" key="1">
    <source>
        <dbReference type="Pfam" id="PF01207"/>
    </source>
</evidence>
<sequence>MDGLTHAAFRRLVASYGSPDLLYTEMVSVRAGYFHWLGYWCYNGF</sequence>
<gene>
    <name evidence="2" type="ORF">ENJ40_10150</name>
</gene>
<protein>
    <recommendedName>
        <fullName evidence="1">DUS-like FMN-binding domain-containing protein</fullName>
    </recommendedName>
</protein>
<accession>A0A7C3CML0</accession>
<feature type="domain" description="DUS-like FMN-binding" evidence="1">
    <location>
        <begin position="1"/>
        <end position="31"/>
    </location>
</feature>
<evidence type="ECO:0000313" key="2">
    <source>
        <dbReference type="EMBL" id="HFC98792.1"/>
    </source>
</evidence>